<evidence type="ECO:0000256" key="2">
    <source>
        <dbReference type="SAM" id="MobiDB-lite"/>
    </source>
</evidence>
<evidence type="ECO:0000313" key="3">
    <source>
        <dbReference type="EMBL" id="EXB98030.1"/>
    </source>
</evidence>
<name>W9RMD8_9ROSA</name>
<dbReference type="PANTHER" id="PTHR31198:SF1">
    <property type="entry name" value="CENTROSOMAL AT-AC SPLICING FACTOR"/>
    <property type="match status" value="1"/>
</dbReference>
<dbReference type="Proteomes" id="UP000030645">
    <property type="component" value="Unassembled WGS sequence"/>
</dbReference>
<reference evidence="4" key="1">
    <citation type="submission" date="2013-01" db="EMBL/GenBank/DDBJ databases">
        <title>Draft Genome Sequence of a Mulberry Tree, Morus notabilis C.K. Schneid.</title>
        <authorList>
            <person name="He N."/>
            <person name="Zhao S."/>
        </authorList>
    </citation>
    <scope>NUCLEOTIDE SEQUENCE</scope>
</reference>
<evidence type="ECO:0008006" key="5">
    <source>
        <dbReference type="Google" id="ProtNLM"/>
    </source>
</evidence>
<protein>
    <recommendedName>
        <fullName evidence="5">TITAN-like protein</fullName>
    </recommendedName>
</protein>
<dbReference type="PANTHER" id="PTHR31198">
    <property type="entry name" value="COILED-COIL DOMAIN-CONTAINING PROTEIN 84"/>
    <property type="match status" value="1"/>
</dbReference>
<feature type="coiled-coil region" evidence="1">
    <location>
        <begin position="142"/>
        <end position="169"/>
    </location>
</feature>
<keyword evidence="1" id="KW-0175">Coiled coil</keyword>
<accession>W9RMD8</accession>
<dbReference type="Pfam" id="PF14968">
    <property type="entry name" value="CCDC84"/>
    <property type="match status" value="2"/>
</dbReference>
<proteinExistence type="predicted"/>
<dbReference type="STRING" id="981085.W9RMD8"/>
<feature type="region of interest" description="Disordered" evidence="2">
    <location>
        <begin position="1"/>
        <end position="25"/>
    </location>
</feature>
<sequence length="483" mass="54380">MAAAKSETIPNPSCTDPSKKDEKKRKKVSEFEYCKVCKLNHDQGQRHKYFPSHKKSLSIFFSKFQTKLSDVGFFLRNPSLLRSEHASRNRVWCVFCDMDIDELGSEFACENAINHLASADHMKNLKHFLWKYGGGMDFIDKFRIKEAEVAKWKKKCKSLKSEAESSNKAPDDIHNELNYVSHSGLSEVANAGLYSADVASSSALETHSGTSSIDFSTGMPNITQIFVPEVAGGNVHTGAPPPWFDAIEESQLNVGPQPVLGSFLSSSNNSGKSKKLNPKRVGAAWAERRKMEMEMEKRGELVKKEFDANWLPNFGRVWQSGSRKESRKEFEFEKQNLSKVGSQPAEPVEILPYISKRIKSEERQPLSEVESQPAETVKIQPYISKRMEFELGKQKLAKVESEPAGPVKIQPYISKRMELQLEKQKLPKVESESAEPIKIQPYISKRMMYANTDGCSSFIKEMEANECVAHGYVLQVTDDTGGS</sequence>
<dbReference type="AlphaFoldDB" id="W9RMD8"/>
<dbReference type="eggNOG" id="ENOG502QS8B">
    <property type="taxonomic scope" value="Eukaryota"/>
</dbReference>
<dbReference type="EMBL" id="KE345283">
    <property type="protein sequence ID" value="EXB98030.1"/>
    <property type="molecule type" value="Genomic_DNA"/>
</dbReference>
<gene>
    <name evidence="3" type="ORF">L484_005519</name>
</gene>
<organism evidence="3 4">
    <name type="scientific">Morus notabilis</name>
    <dbReference type="NCBI Taxonomy" id="981085"/>
    <lineage>
        <taxon>Eukaryota</taxon>
        <taxon>Viridiplantae</taxon>
        <taxon>Streptophyta</taxon>
        <taxon>Embryophyta</taxon>
        <taxon>Tracheophyta</taxon>
        <taxon>Spermatophyta</taxon>
        <taxon>Magnoliopsida</taxon>
        <taxon>eudicotyledons</taxon>
        <taxon>Gunneridae</taxon>
        <taxon>Pentapetalae</taxon>
        <taxon>rosids</taxon>
        <taxon>fabids</taxon>
        <taxon>Rosales</taxon>
        <taxon>Moraceae</taxon>
        <taxon>Moreae</taxon>
        <taxon>Morus</taxon>
    </lineage>
</organism>
<keyword evidence="4" id="KW-1185">Reference proteome</keyword>
<dbReference type="InterPro" id="IPR028015">
    <property type="entry name" value="CCDC84-like"/>
</dbReference>
<evidence type="ECO:0000256" key="1">
    <source>
        <dbReference type="SAM" id="Coils"/>
    </source>
</evidence>
<evidence type="ECO:0000313" key="4">
    <source>
        <dbReference type="Proteomes" id="UP000030645"/>
    </source>
</evidence>